<evidence type="ECO:0000256" key="2">
    <source>
        <dbReference type="ARBA" id="ARBA00010617"/>
    </source>
</evidence>
<sequence>MQWYRKYGKLYGLYVGNKPVLRVGDPELIKTILVKDFHMFPERQPEQKLHPILDKNLVAVNGDDWKRIRSLASPTFSSGKMKKMYPMIKQCLEEFLNELNTYATEGREANVKDLYGNYTMDVIATCAFATKTNAHKDPNNPFIKNARLIFATNVTKIIAILLLPKPLLRRLGIQSQMDESANEFFFNLTRHIIKQRKSGNQKYKDFIDLLLNAEKNSNIIADENDANESHHVNEGEEELEIQKSTLNGIKKYITEDEILANAWIFFQIMN</sequence>
<evidence type="ECO:0000313" key="8">
    <source>
        <dbReference type="EMBL" id="CAD7626111.1"/>
    </source>
</evidence>
<evidence type="ECO:0000256" key="4">
    <source>
        <dbReference type="ARBA" id="ARBA00022723"/>
    </source>
</evidence>
<dbReference type="Gene3D" id="1.10.630.10">
    <property type="entry name" value="Cytochrome P450"/>
    <property type="match status" value="1"/>
</dbReference>
<evidence type="ECO:0000256" key="7">
    <source>
        <dbReference type="ARBA" id="ARBA00023033"/>
    </source>
</evidence>
<comment type="cofactor">
    <cofactor evidence="1">
        <name>heme</name>
        <dbReference type="ChEBI" id="CHEBI:30413"/>
    </cofactor>
</comment>
<keyword evidence="4" id="KW-0479">Metal-binding</keyword>
<keyword evidence="5" id="KW-0560">Oxidoreductase</keyword>
<evidence type="ECO:0000256" key="3">
    <source>
        <dbReference type="ARBA" id="ARBA00022617"/>
    </source>
</evidence>
<dbReference type="PRINTS" id="PR00464">
    <property type="entry name" value="EP450II"/>
</dbReference>
<dbReference type="PANTHER" id="PTHR24302">
    <property type="entry name" value="CYTOCHROME P450 FAMILY 3"/>
    <property type="match status" value="1"/>
</dbReference>
<dbReference type="GO" id="GO:0008395">
    <property type="term" value="F:steroid hydroxylase activity"/>
    <property type="evidence" value="ECO:0007669"/>
    <property type="project" value="TreeGrafter"/>
</dbReference>
<name>A0A7R9PZ27_9ACAR</name>
<protein>
    <recommendedName>
        <fullName evidence="10">Cytochrome P450</fullName>
    </recommendedName>
</protein>
<gene>
    <name evidence="8" type="ORF">OSB1V03_LOCUS6544</name>
</gene>
<dbReference type="GO" id="GO:0016705">
    <property type="term" value="F:oxidoreductase activity, acting on paired donors, with incorporation or reduction of molecular oxygen"/>
    <property type="evidence" value="ECO:0007669"/>
    <property type="project" value="InterPro"/>
</dbReference>
<keyword evidence="9" id="KW-1185">Reference proteome</keyword>
<dbReference type="InterPro" id="IPR036396">
    <property type="entry name" value="Cyt_P450_sf"/>
</dbReference>
<evidence type="ECO:0000256" key="6">
    <source>
        <dbReference type="ARBA" id="ARBA00023004"/>
    </source>
</evidence>
<accession>A0A7R9PZ27</accession>
<dbReference type="GO" id="GO:0020037">
    <property type="term" value="F:heme binding"/>
    <property type="evidence" value="ECO:0007669"/>
    <property type="project" value="InterPro"/>
</dbReference>
<keyword evidence="6" id="KW-0408">Iron</keyword>
<reference evidence="8" key="1">
    <citation type="submission" date="2020-11" db="EMBL/GenBank/DDBJ databases">
        <authorList>
            <person name="Tran Van P."/>
        </authorList>
    </citation>
    <scope>NUCLEOTIDE SEQUENCE</scope>
</reference>
<dbReference type="OrthoDB" id="6504953at2759"/>
<dbReference type="InterPro" id="IPR001128">
    <property type="entry name" value="Cyt_P450"/>
</dbReference>
<dbReference type="Pfam" id="PF00067">
    <property type="entry name" value="p450"/>
    <property type="match status" value="1"/>
</dbReference>
<evidence type="ECO:0000256" key="5">
    <source>
        <dbReference type="ARBA" id="ARBA00023002"/>
    </source>
</evidence>
<comment type="similarity">
    <text evidence="2">Belongs to the cytochrome P450 family.</text>
</comment>
<evidence type="ECO:0000313" key="9">
    <source>
        <dbReference type="Proteomes" id="UP000759131"/>
    </source>
</evidence>
<dbReference type="AlphaFoldDB" id="A0A7R9PZ27"/>
<dbReference type="GO" id="GO:0005506">
    <property type="term" value="F:iron ion binding"/>
    <property type="evidence" value="ECO:0007669"/>
    <property type="project" value="InterPro"/>
</dbReference>
<dbReference type="Proteomes" id="UP000759131">
    <property type="component" value="Unassembled WGS sequence"/>
</dbReference>
<proteinExistence type="inferred from homology"/>
<dbReference type="InterPro" id="IPR050705">
    <property type="entry name" value="Cytochrome_P450_3A"/>
</dbReference>
<keyword evidence="3" id="KW-0349">Heme</keyword>
<evidence type="ECO:0008006" key="10">
    <source>
        <dbReference type="Google" id="ProtNLM"/>
    </source>
</evidence>
<dbReference type="EMBL" id="CAJPIZ010003581">
    <property type="protein sequence ID" value="CAG2106541.1"/>
    <property type="molecule type" value="Genomic_DNA"/>
</dbReference>
<keyword evidence="7" id="KW-0503">Monooxygenase</keyword>
<dbReference type="PANTHER" id="PTHR24302:SF15">
    <property type="entry name" value="FATTY-ACID PEROXYGENASE"/>
    <property type="match status" value="1"/>
</dbReference>
<dbReference type="InterPro" id="IPR002402">
    <property type="entry name" value="Cyt_P450_E_grp-II"/>
</dbReference>
<dbReference type="EMBL" id="OC858156">
    <property type="protein sequence ID" value="CAD7626111.1"/>
    <property type="molecule type" value="Genomic_DNA"/>
</dbReference>
<organism evidence="8">
    <name type="scientific">Medioppia subpectinata</name>
    <dbReference type="NCBI Taxonomy" id="1979941"/>
    <lineage>
        <taxon>Eukaryota</taxon>
        <taxon>Metazoa</taxon>
        <taxon>Ecdysozoa</taxon>
        <taxon>Arthropoda</taxon>
        <taxon>Chelicerata</taxon>
        <taxon>Arachnida</taxon>
        <taxon>Acari</taxon>
        <taxon>Acariformes</taxon>
        <taxon>Sarcoptiformes</taxon>
        <taxon>Oribatida</taxon>
        <taxon>Brachypylina</taxon>
        <taxon>Oppioidea</taxon>
        <taxon>Oppiidae</taxon>
        <taxon>Medioppia</taxon>
    </lineage>
</organism>
<evidence type="ECO:0000256" key="1">
    <source>
        <dbReference type="ARBA" id="ARBA00001971"/>
    </source>
</evidence>
<dbReference type="SUPFAM" id="SSF48264">
    <property type="entry name" value="Cytochrome P450"/>
    <property type="match status" value="1"/>
</dbReference>